<evidence type="ECO:0000313" key="3">
    <source>
        <dbReference type="EMBL" id="CAD9774144.1"/>
    </source>
</evidence>
<keyword evidence="2" id="KW-0732">Signal</keyword>
<feature type="compositionally biased region" description="Polar residues" evidence="1">
    <location>
        <begin position="251"/>
        <end position="261"/>
    </location>
</feature>
<reference evidence="3" key="1">
    <citation type="submission" date="2021-01" db="EMBL/GenBank/DDBJ databases">
        <authorList>
            <person name="Corre E."/>
            <person name="Pelletier E."/>
            <person name="Niang G."/>
            <person name="Scheremetjew M."/>
            <person name="Finn R."/>
            <person name="Kale V."/>
            <person name="Holt S."/>
            <person name="Cochrane G."/>
            <person name="Meng A."/>
            <person name="Brown T."/>
            <person name="Cohen L."/>
        </authorList>
    </citation>
    <scope>NUCLEOTIDE SEQUENCE</scope>
    <source>
        <strain evidence="3">CCMP622</strain>
    </source>
</reference>
<feature type="compositionally biased region" description="Basic residues" evidence="1">
    <location>
        <begin position="165"/>
        <end position="181"/>
    </location>
</feature>
<dbReference type="AlphaFoldDB" id="A0A7S2U0G8"/>
<protein>
    <submittedName>
        <fullName evidence="3">Uncharacterized protein</fullName>
    </submittedName>
</protein>
<evidence type="ECO:0000256" key="2">
    <source>
        <dbReference type="SAM" id="SignalP"/>
    </source>
</evidence>
<dbReference type="EMBL" id="HBHP01029400">
    <property type="protein sequence ID" value="CAD9774144.1"/>
    <property type="molecule type" value="Transcribed_RNA"/>
</dbReference>
<gene>
    <name evidence="3" type="ORF">LSP00402_LOCUS18136</name>
</gene>
<name>A0A7S2U0G8_9EUKA</name>
<feature type="signal peptide" evidence="2">
    <location>
        <begin position="1"/>
        <end position="24"/>
    </location>
</feature>
<sequence>MQPLAAHPGFYVLLVALTSHQGHGLMPEARSFEKYGLAYPNGAQARVMDKRLESDKSLEYGFAGVCEMEVARFYCHMAPHDVFCKHTLRVCGELMGECIGFKGTCAGADKDSRCCQCAYTECPLEESGCNMISRKCFPETPNTEVEVYFSSYDAIDRADQEALRSGKKGYRVNRNPSKHKTIAFDPNASRRFSAHESPLTSRSGPRIILTFEHSEIARNPGAGELPEPRSAAAQGLNPRGATDAKRKTNLERPTTGSSPNLTDLGPSSELSSVLDLPSRIGDLRGTSVEAAAAFDAFEDFVAISESHR</sequence>
<organism evidence="3">
    <name type="scientific">Lotharella oceanica</name>
    <dbReference type="NCBI Taxonomy" id="641309"/>
    <lineage>
        <taxon>Eukaryota</taxon>
        <taxon>Sar</taxon>
        <taxon>Rhizaria</taxon>
        <taxon>Cercozoa</taxon>
        <taxon>Chlorarachniophyceae</taxon>
        <taxon>Lotharella</taxon>
    </lineage>
</organism>
<proteinExistence type="predicted"/>
<feature type="chain" id="PRO_5031461239" evidence="2">
    <location>
        <begin position="25"/>
        <end position="308"/>
    </location>
</feature>
<feature type="region of interest" description="Disordered" evidence="1">
    <location>
        <begin position="218"/>
        <end position="272"/>
    </location>
</feature>
<accession>A0A7S2U0G8</accession>
<evidence type="ECO:0000256" key="1">
    <source>
        <dbReference type="SAM" id="MobiDB-lite"/>
    </source>
</evidence>
<feature type="region of interest" description="Disordered" evidence="1">
    <location>
        <begin position="165"/>
        <end position="205"/>
    </location>
</feature>